<feature type="compositionally biased region" description="Low complexity" evidence="15">
    <location>
        <begin position="565"/>
        <end position="581"/>
    </location>
</feature>
<evidence type="ECO:0000256" key="10">
    <source>
        <dbReference type="ARBA" id="ARBA00022989"/>
    </source>
</evidence>
<dbReference type="PANTHER" id="PTHR12726:SF0">
    <property type="entry name" value="CERAMIDE GLUCOSYLTRANSFERASE"/>
    <property type="match status" value="1"/>
</dbReference>
<evidence type="ECO:0000256" key="7">
    <source>
        <dbReference type="ARBA" id="ARBA00022676"/>
    </source>
</evidence>
<evidence type="ECO:0000256" key="13">
    <source>
        <dbReference type="ARBA" id="ARBA00031543"/>
    </source>
</evidence>
<dbReference type="EMBL" id="KV407463">
    <property type="protein sequence ID" value="KZF20383.1"/>
    <property type="molecule type" value="Genomic_DNA"/>
</dbReference>
<evidence type="ECO:0000256" key="15">
    <source>
        <dbReference type="SAM" id="MobiDB-lite"/>
    </source>
</evidence>
<dbReference type="GO" id="GO:0006679">
    <property type="term" value="P:glucosylceramide biosynthetic process"/>
    <property type="evidence" value="ECO:0007669"/>
    <property type="project" value="TreeGrafter"/>
</dbReference>
<dbReference type="Proteomes" id="UP000076632">
    <property type="component" value="Unassembled WGS sequence"/>
</dbReference>
<dbReference type="AlphaFoldDB" id="A0A165AFB6"/>
<dbReference type="UniPathway" id="UPA00222"/>
<evidence type="ECO:0000256" key="12">
    <source>
        <dbReference type="ARBA" id="ARBA00031017"/>
    </source>
</evidence>
<evidence type="ECO:0000256" key="3">
    <source>
        <dbReference type="ARBA" id="ARBA00004991"/>
    </source>
</evidence>
<evidence type="ECO:0000256" key="8">
    <source>
        <dbReference type="ARBA" id="ARBA00022679"/>
    </source>
</evidence>
<dbReference type="OrthoDB" id="1483400at2759"/>
<evidence type="ECO:0000256" key="14">
    <source>
        <dbReference type="ARBA" id="ARBA00032575"/>
    </source>
</evidence>
<evidence type="ECO:0000256" key="11">
    <source>
        <dbReference type="ARBA" id="ARBA00023136"/>
    </source>
</evidence>
<keyword evidence="18" id="KW-1185">Reference proteome</keyword>
<feature type="transmembrane region" description="Helical" evidence="16">
    <location>
        <begin position="508"/>
        <end position="527"/>
    </location>
</feature>
<evidence type="ECO:0000256" key="2">
    <source>
        <dbReference type="ARBA" id="ARBA00004760"/>
    </source>
</evidence>
<comment type="similarity">
    <text evidence="4">Belongs to the glycosyltransferase 2 family.</text>
</comment>
<comment type="pathway">
    <text evidence="3">Sphingolipid metabolism.</text>
</comment>
<comment type="pathway">
    <text evidence="2">Lipid metabolism; sphingolipid metabolism.</text>
</comment>
<dbReference type="InterPro" id="IPR029044">
    <property type="entry name" value="Nucleotide-diphossugar_trans"/>
</dbReference>
<feature type="transmembrane region" description="Helical" evidence="16">
    <location>
        <begin position="35"/>
        <end position="57"/>
    </location>
</feature>
<evidence type="ECO:0000313" key="17">
    <source>
        <dbReference type="EMBL" id="KZF20383.1"/>
    </source>
</evidence>
<keyword evidence="11 16" id="KW-0472">Membrane</keyword>
<evidence type="ECO:0000256" key="1">
    <source>
        <dbReference type="ARBA" id="ARBA00004141"/>
    </source>
</evidence>
<dbReference type="PANTHER" id="PTHR12726">
    <property type="entry name" value="CERAMIDE GLUCOSYLTRANSFERASE"/>
    <property type="match status" value="1"/>
</dbReference>
<keyword evidence="9 16" id="KW-0812">Transmembrane</keyword>
<evidence type="ECO:0000256" key="5">
    <source>
        <dbReference type="ARBA" id="ARBA00012699"/>
    </source>
</evidence>
<keyword evidence="7" id="KW-0328">Glycosyltransferase</keyword>
<evidence type="ECO:0000313" key="18">
    <source>
        <dbReference type="Proteomes" id="UP000076632"/>
    </source>
</evidence>
<name>A0A165AFB6_XYLHT</name>
<evidence type="ECO:0000256" key="4">
    <source>
        <dbReference type="ARBA" id="ARBA00006739"/>
    </source>
</evidence>
<proteinExistence type="inferred from homology"/>
<reference evidence="17 18" key="1">
    <citation type="journal article" date="2016" name="Fungal Biol.">
        <title>The genome of Xylona heveae provides a window into fungal endophytism.</title>
        <authorList>
            <person name="Gazis R."/>
            <person name="Kuo A."/>
            <person name="Riley R."/>
            <person name="LaButti K."/>
            <person name="Lipzen A."/>
            <person name="Lin J."/>
            <person name="Amirebrahimi M."/>
            <person name="Hesse C.N."/>
            <person name="Spatafora J.W."/>
            <person name="Henrissat B."/>
            <person name="Hainaut M."/>
            <person name="Grigoriev I.V."/>
            <person name="Hibbett D.S."/>
        </authorList>
    </citation>
    <scope>NUCLEOTIDE SEQUENCE [LARGE SCALE GENOMIC DNA]</scope>
    <source>
        <strain evidence="17 18">TC161</strain>
    </source>
</reference>
<dbReference type="EC" id="2.4.1.80" evidence="5"/>
<dbReference type="SUPFAM" id="SSF53448">
    <property type="entry name" value="Nucleotide-diphospho-sugar transferases"/>
    <property type="match status" value="1"/>
</dbReference>
<feature type="transmembrane region" description="Helical" evidence="16">
    <location>
        <begin position="443"/>
        <end position="460"/>
    </location>
</feature>
<dbReference type="Pfam" id="PF13506">
    <property type="entry name" value="Glyco_transf_21"/>
    <property type="match status" value="1"/>
</dbReference>
<sequence>MLGPISAWTGAFARTLSDTTIDRTQENDGPPTWKLILATICLIWCITVALVCAVGYIQIQRHYLSIPRDAASTSLPHRDIPHITILRPVKGLEPSLYECLAATFRQTYPRDKLTIYFCISTRDDPAFPVLGKLLADFPEFDAKILIEEDDAHLQAYDSTMGPNPKVRNMSRGYREAKGELIWIIDCNVWIASGVAGRMVDTLCGFTHNGVPGKKYKFVHQLPLVVDTAGKMSREEVEARGLLNGHHDGDGDIYVSSTNSSTFDINRNRPSTRLGTISRIGGGRLEELFMSSSHAKFYTAINTVLIAPCIVGKSNMFRRAHLDHVTSQEDPSRPSGIDFFSENICEDHLIGDLLWRKPVLEEQYEKWGKHCMVFGDFVIQPMAGMSVKEYIARRVRWLRVRKFTVTMATLVEPGTESFLCSIYGAFAVTTLPWFHRRLGIPPSWTAFAVFWFFSVALWAFIDWTLYRKLHSGASIAVDGYTPAFARPPGSSSRRPFREWFLAWLGREALAFPVWFWAVFGGVTVQWRGKRFWVGMDMKVHEIAGQGGYSHAGDLATPRPSSRGRRSSVSAASSLSSSSSTSAPYDGRSKSRRD</sequence>
<feature type="region of interest" description="Disordered" evidence="15">
    <location>
        <begin position="549"/>
        <end position="592"/>
    </location>
</feature>
<dbReference type="RefSeq" id="XP_018185938.1">
    <property type="nucleotide sequence ID" value="XM_018330324.1"/>
</dbReference>
<keyword evidence="10 16" id="KW-1133">Transmembrane helix</keyword>
<dbReference type="GeneID" id="28895461"/>
<comment type="subcellular location">
    <subcellularLocation>
        <location evidence="1">Membrane</location>
        <topology evidence="1">Multi-pass membrane protein</topology>
    </subcellularLocation>
</comment>
<evidence type="ECO:0000256" key="9">
    <source>
        <dbReference type="ARBA" id="ARBA00022692"/>
    </source>
</evidence>
<keyword evidence="8 17" id="KW-0808">Transferase</keyword>
<evidence type="ECO:0000256" key="16">
    <source>
        <dbReference type="SAM" id="Phobius"/>
    </source>
</evidence>
<protein>
    <recommendedName>
        <fullName evidence="6">Ceramide glucosyltransferase</fullName>
        <ecNumber evidence="5">2.4.1.80</ecNumber>
    </recommendedName>
    <alternativeName>
        <fullName evidence="13">Glucosylceramide synthase</fullName>
    </alternativeName>
    <alternativeName>
        <fullName evidence="14">UDP-glucose ceramide glucosyltransferase</fullName>
    </alternativeName>
    <alternativeName>
        <fullName evidence="12">UDP-glucose:N-acylsphingosine D-glucosyltransferase</fullName>
    </alternativeName>
</protein>
<dbReference type="OMA" id="IVWIIDC"/>
<dbReference type="InParanoid" id="A0A165AFB6"/>
<evidence type="ECO:0000256" key="6">
    <source>
        <dbReference type="ARBA" id="ARBA00019988"/>
    </source>
</evidence>
<gene>
    <name evidence="17" type="ORF">L228DRAFT_223470</name>
</gene>
<dbReference type="InterPro" id="IPR025993">
    <property type="entry name" value="Ceramide_glucosylTrfase"/>
</dbReference>
<dbReference type="GO" id="GO:0016020">
    <property type="term" value="C:membrane"/>
    <property type="evidence" value="ECO:0007669"/>
    <property type="project" value="UniProtKB-SubCell"/>
</dbReference>
<dbReference type="GO" id="GO:0008120">
    <property type="term" value="F:ceramide glucosyltransferase activity"/>
    <property type="evidence" value="ECO:0007669"/>
    <property type="project" value="UniProtKB-EC"/>
</dbReference>
<accession>A0A165AFB6</accession>
<organism evidence="17 18">
    <name type="scientific">Xylona heveae (strain CBS 132557 / TC161)</name>
    <dbReference type="NCBI Taxonomy" id="1328760"/>
    <lineage>
        <taxon>Eukaryota</taxon>
        <taxon>Fungi</taxon>
        <taxon>Dikarya</taxon>
        <taxon>Ascomycota</taxon>
        <taxon>Pezizomycotina</taxon>
        <taxon>Xylonomycetes</taxon>
        <taxon>Xylonales</taxon>
        <taxon>Xylonaceae</taxon>
        <taxon>Xylona</taxon>
    </lineage>
</organism>
<dbReference type="STRING" id="1328760.A0A165AFB6"/>